<organism evidence="1 2">
    <name type="scientific">Solanum commersonii</name>
    <name type="common">Commerson's wild potato</name>
    <name type="synonym">Commerson's nightshade</name>
    <dbReference type="NCBI Taxonomy" id="4109"/>
    <lineage>
        <taxon>Eukaryota</taxon>
        <taxon>Viridiplantae</taxon>
        <taxon>Streptophyta</taxon>
        <taxon>Embryophyta</taxon>
        <taxon>Tracheophyta</taxon>
        <taxon>Spermatophyta</taxon>
        <taxon>Magnoliopsida</taxon>
        <taxon>eudicotyledons</taxon>
        <taxon>Gunneridae</taxon>
        <taxon>Pentapetalae</taxon>
        <taxon>asterids</taxon>
        <taxon>lamiids</taxon>
        <taxon>Solanales</taxon>
        <taxon>Solanaceae</taxon>
        <taxon>Solanoideae</taxon>
        <taxon>Solaneae</taxon>
        <taxon>Solanum</taxon>
    </lineage>
</organism>
<dbReference type="AlphaFoldDB" id="A0A9J5WKY1"/>
<comment type="caution">
    <text evidence="1">The sequence shown here is derived from an EMBL/GenBank/DDBJ whole genome shotgun (WGS) entry which is preliminary data.</text>
</comment>
<accession>A0A9J5WKY1</accession>
<keyword evidence="2" id="KW-1185">Reference proteome</keyword>
<name>A0A9J5WKY1_SOLCO</name>
<dbReference type="Proteomes" id="UP000824120">
    <property type="component" value="Chromosome 11"/>
</dbReference>
<gene>
    <name evidence="1" type="ORF">H5410_055978</name>
</gene>
<reference evidence="1 2" key="1">
    <citation type="submission" date="2020-09" db="EMBL/GenBank/DDBJ databases">
        <title>De no assembly of potato wild relative species, Solanum commersonii.</title>
        <authorList>
            <person name="Cho K."/>
        </authorList>
    </citation>
    <scope>NUCLEOTIDE SEQUENCE [LARGE SCALE GENOMIC DNA]</scope>
    <source>
        <strain evidence="1">LZ3.2</strain>
        <tissue evidence="1">Leaf</tissue>
    </source>
</reference>
<evidence type="ECO:0000313" key="2">
    <source>
        <dbReference type="Proteomes" id="UP000824120"/>
    </source>
</evidence>
<dbReference type="EMBL" id="JACXVP010000011">
    <property type="protein sequence ID" value="KAG5575844.1"/>
    <property type="molecule type" value="Genomic_DNA"/>
</dbReference>
<sequence length="119" mass="13704">MKFWQVEQHCICVVGLFSLEGVLRKVRRQNRSNNKFSKLFFKSIPRSNNQSETEDYVEQRTLNWRGVQSAVHGLNWVPPPVCARQGEGLSMPPYKPVAGRVYGGRYMSGRIGRRPQPLL</sequence>
<protein>
    <submittedName>
        <fullName evidence="1">Uncharacterized protein</fullName>
    </submittedName>
</protein>
<proteinExistence type="predicted"/>
<evidence type="ECO:0000313" key="1">
    <source>
        <dbReference type="EMBL" id="KAG5575844.1"/>
    </source>
</evidence>